<comment type="cofactor">
    <cofactor evidence="9">
        <name>[4Fe-4S] cluster</name>
        <dbReference type="ChEBI" id="CHEBI:49883"/>
    </cofactor>
    <text evidence="9">Binds 1 [4Fe-4S] cluster.</text>
</comment>
<evidence type="ECO:0000256" key="3">
    <source>
        <dbReference type="ARBA" id="ARBA00022515"/>
    </source>
</evidence>
<evidence type="ECO:0000256" key="11">
    <source>
        <dbReference type="SAM" id="MobiDB-lite"/>
    </source>
</evidence>
<dbReference type="Proteomes" id="UP001373714">
    <property type="component" value="Unassembled WGS sequence"/>
</dbReference>
<sequence>MLGPDAIRRRIRDERRAKRGNQLDFDPSSAGDNAKGSGLPYPHRLNFYEKPPRDEVSLEEFEQWAIDRLRVLGEIETCLFRNNTPSETDAVLKKLLEKYLPLNSNSSLPESIDRTNPRRFIGLTNERKKDHYSHFILRLAFARTEDLRRRFVRTEGILFKYRFLTDDSGEREKFLEGLQLNFEDVSEDEKRELTDRLKAVLENTAPSGSGGNKMPAEKAKQLFDNEKFLKVDWERVSDLVESRKVFLKAGMAYVPRSMLLSLVMAEFTKRLDESLVKTARLLPRLDEDDRLIPILNHLSKGFTAPEYNSSASPTTLSGTAITANQIDNLSVHFPLCMKNLHTAVRRDKHLRHFGRLQYGLFLKGIGLSIDEALVFWRQAFSKFTDEQFNKEYRYNIRHSYGLQGAGRNYKPMSCQQILMEHPPGTGENHGCPYRHFSVENLTVAMSALMGVEDRGVVSGVKMDVAARKYHLACNRVFEHLHEKELKEKERAGGGGGAQKETIIHPNEYFDRSWGLKHPKREVEVKDEDVVMS</sequence>
<evidence type="ECO:0000259" key="12">
    <source>
        <dbReference type="Pfam" id="PF04104"/>
    </source>
</evidence>
<dbReference type="Pfam" id="PF04104">
    <property type="entry name" value="DNA_primase_lrg"/>
    <property type="match status" value="1"/>
</dbReference>
<dbReference type="AlphaFoldDB" id="A0AAV9VJ28"/>
<feature type="domain" description="DNA primase large subunit C-terminal" evidence="12">
    <location>
        <begin position="331"/>
        <end position="509"/>
    </location>
</feature>
<dbReference type="GO" id="GO:0051539">
    <property type="term" value="F:4 iron, 4 sulfur cluster binding"/>
    <property type="evidence" value="ECO:0007669"/>
    <property type="project" value="UniProtKB-UniRule"/>
</dbReference>
<feature type="binding site" evidence="10">
    <location>
        <position position="336"/>
    </location>
    <ligand>
        <name>[4Fe-4S] cluster</name>
        <dbReference type="ChEBI" id="CHEBI:49883"/>
    </ligand>
</feature>
<evidence type="ECO:0000256" key="1">
    <source>
        <dbReference type="ARBA" id="ARBA00010564"/>
    </source>
</evidence>
<keyword evidence="5 9" id="KW-0479">Metal-binding</keyword>
<dbReference type="InterPro" id="IPR007238">
    <property type="entry name" value="DNA_primase_lsu_euk/arc"/>
</dbReference>
<keyword evidence="2 9" id="KW-0004">4Fe-4S</keyword>
<feature type="compositionally biased region" description="Basic and acidic residues" evidence="11">
    <location>
        <begin position="1"/>
        <end position="16"/>
    </location>
</feature>
<evidence type="ECO:0000256" key="5">
    <source>
        <dbReference type="ARBA" id="ARBA00022723"/>
    </source>
</evidence>
<keyword evidence="4 9" id="KW-0235">DNA replication</keyword>
<protein>
    <recommendedName>
        <fullName evidence="9">DNA primase large subunit</fullName>
    </recommendedName>
</protein>
<feature type="binding site" evidence="10">
    <location>
        <position position="414"/>
    </location>
    <ligand>
        <name>[4Fe-4S] cluster</name>
        <dbReference type="ChEBI" id="CHEBI:49883"/>
    </ligand>
</feature>
<dbReference type="GO" id="GO:0006270">
    <property type="term" value="P:DNA replication initiation"/>
    <property type="evidence" value="ECO:0007669"/>
    <property type="project" value="TreeGrafter"/>
</dbReference>
<keyword evidence="8 9" id="KW-0238">DNA-binding</keyword>
<keyword evidence="3 9" id="KW-0639">Primosome</keyword>
<dbReference type="PIRSF" id="PIRSF009449">
    <property type="entry name" value="DNA_primase_large_subunit"/>
    <property type="match status" value="1"/>
</dbReference>
<dbReference type="GO" id="GO:0006269">
    <property type="term" value="P:DNA replication, synthesis of primer"/>
    <property type="evidence" value="ECO:0007669"/>
    <property type="project" value="UniProtKB-KW"/>
</dbReference>
<feature type="binding site" evidence="10">
    <location>
        <position position="473"/>
    </location>
    <ligand>
        <name>[4Fe-4S] cluster</name>
        <dbReference type="ChEBI" id="CHEBI:49883"/>
    </ligand>
</feature>
<comment type="similarity">
    <text evidence="1 9">Belongs to the eukaryotic-type primase large subunit family.</text>
</comment>
<dbReference type="InterPro" id="IPR016558">
    <property type="entry name" value="DNA_primase_lsu_euk"/>
</dbReference>
<evidence type="ECO:0000256" key="7">
    <source>
        <dbReference type="ARBA" id="ARBA00023014"/>
    </source>
</evidence>
<dbReference type="GO" id="GO:0003677">
    <property type="term" value="F:DNA binding"/>
    <property type="evidence" value="ECO:0007669"/>
    <property type="project" value="UniProtKB-UniRule"/>
</dbReference>
<dbReference type="EMBL" id="JAVHNS010000002">
    <property type="protein sequence ID" value="KAK6361206.1"/>
    <property type="molecule type" value="Genomic_DNA"/>
</dbReference>
<organism evidence="13 14">
    <name type="scientific">Orbilia blumenaviensis</name>
    <dbReference type="NCBI Taxonomy" id="1796055"/>
    <lineage>
        <taxon>Eukaryota</taxon>
        <taxon>Fungi</taxon>
        <taxon>Dikarya</taxon>
        <taxon>Ascomycota</taxon>
        <taxon>Pezizomycotina</taxon>
        <taxon>Orbiliomycetes</taxon>
        <taxon>Orbiliales</taxon>
        <taxon>Orbiliaceae</taxon>
        <taxon>Orbilia</taxon>
    </lineage>
</organism>
<gene>
    <name evidence="13" type="ORF">TWF730_004949</name>
</gene>
<keyword evidence="6 9" id="KW-0408">Iron</keyword>
<keyword evidence="7 9" id="KW-0411">Iron-sulfur</keyword>
<evidence type="ECO:0000256" key="9">
    <source>
        <dbReference type="PIRNR" id="PIRNR009449"/>
    </source>
</evidence>
<evidence type="ECO:0000256" key="8">
    <source>
        <dbReference type="ARBA" id="ARBA00023125"/>
    </source>
</evidence>
<evidence type="ECO:0000256" key="6">
    <source>
        <dbReference type="ARBA" id="ARBA00023004"/>
    </source>
</evidence>
<dbReference type="PANTHER" id="PTHR10537:SF3">
    <property type="entry name" value="DNA PRIMASE LARGE SUBUNIT"/>
    <property type="match status" value="1"/>
</dbReference>
<feature type="region of interest" description="Disordered" evidence="11">
    <location>
        <begin position="1"/>
        <end position="46"/>
    </location>
</feature>
<evidence type="ECO:0000313" key="13">
    <source>
        <dbReference type="EMBL" id="KAK6361206.1"/>
    </source>
</evidence>
<dbReference type="GO" id="GO:0005658">
    <property type="term" value="C:alpha DNA polymerase:primase complex"/>
    <property type="evidence" value="ECO:0007669"/>
    <property type="project" value="UniProtKB-ARBA"/>
</dbReference>
<accession>A0AAV9VJ28</accession>
<dbReference type="InterPro" id="IPR058560">
    <property type="entry name" value="DNA_primase_C"/>
</dbReference>
<dbReference type="PANTHER" id="PTHR10537">
    <property type="entry name" value="DNA PRIMASE LARGE SUBUNIT"/>
    <property type="match status" value="1"/>
</dbReference>
<dbReference type="CDD" id="cd07322">
    <property type="entry name" value="PriL_PriS_Eukaryotic"/>
    <property type="match status" value="1"/>
</dbReference>
<name>A0AAV9VJ28_9PEZI</name>
<keyword evidence="14" id="KW-1185">Reference proteome</keyword>
<evidence type="ECO:0000256" key="4">
    <source>
        <dbReference type="ARBA" id="ARBA00022705"/>
    </source>
</evidence>
<comment type="function">
    <text evidence="9">DNA primase is the polymerase that synthesizes small RNA primers for the Okazaki fragments made during discontinuous DNA replication.</text>
</comment>
<evidence type="ECO:0000256" key="2">
    <source>
        <dbReference type="ARBA" id="ARBA00022485"/>
    </source>
</evidence>
<dbReference type="GO" id="GO:0046872">
    <property type="term" value="F:metal ion binding"/>
    <property type="evidence" value="ECO:0007669"/>
    <property type="project" value="UniProtKB-UniRule"/>
</dbReference>
<reference evidence="13 14" key="1">
    <citation type="submission" date="2019-10" db="EMBL/GenBank/DDBJ databases">
        <authorList>
            <person name="Palmer J.M."/>
        </authorList>
    </citation>
    <scope>NUCLEOTIDE SEQUENCE [LARGE SCALE GENOMIC DNA]</scope>
    <source>
        <strain evidence="13 14">TWF730</strain>
    </source>
</reference>
<dbReference type="Pfam" id="PF26466">
    <property type="entry name" value="DNA_primase_lrg_N"/>
    <property type="match status" value="1"/>
</dbReference>
<evidence type="ECO:0000256" key="10">
    <source>
        <dbReference type="PIRSR" id="PIRSR009449-1"/>
    </source>
</evidence>
<evidence type="ECO:0000313" key="14">
    <source>
        <dbReference type="Proteomes" id="UP001373714"/>
    </source>
</evidence>
<dbReference type="Gene3D" id="1.20.930.80">
    <property type="match status" value="1"/>
</dbReference>
<proteinExistence type="inferred from homology"/>
<comment type="caution">
    <text evidence="13">The sequence shown here is derived from an EMBL/GenBank/DDBJ whole genome shotgun (WGS) entry which is preliminary data.</text>
</comment>
<feature type="binding site" evidence="10">
    <location>
        <position position="431"/>
    </location>
    <ligand>
        <name>[4Fe-4S] cluster</name>
        <dbReference type="ChEBI" id="CHEBI:49883"/>
    </ligand>
</feature>